<reference evidence="9 11" key="1">
    <citation type="journal article" date="2018" name="Nat. Biotechnol.">
        <title>A standardized bacterial taxonomy based on genome phylogeny substantially revises the tree of life.</title>
        <authorList>
            <person name="Parks D.H."/>
            <person name="Chuvochina M."/>
            <person name="Waite D.W."/>
            <person name="Rinke C."/>
            <person name="Skarshewski A."/>
            <person name="Chaumeil P.A."/>
            <person name="Hugenholtz P."/>
        </authorList>
    </citation>
    <scope>NUCLEOTIDE SEQUENCE [LARGE SCALE GENOMIC DNA]</scope>
    <source>
        <strain evidence="9">UBA9375</strain>
    </source>
</reference>
<evidence type="ECO:0000256" key="1">
    <source>
        <dbReference type="ARBA" id="ARBA00010641"/>
    </source>
</evidence>
<evidence type="ECO:0000259" key="7">
    <source>
        <dbReference type="Pfam" id="PF04542"/>
    </source>
</evidence>
<dbReference type="NCBIfam" id="TIGR02937">
    <property type="entry name" value="sigma70-ECF"/>
    <property type="match status" value="1"/>
</dbReference>
<evidence type="ECO:0000313" key="10">
    <source>
        <dbReference type="EMBL" id="QEG18959.1"/>
    </source>
</evidence>
<dbReference type="InterPro" id="IPR007627">
    <property type="entry name" value="RNA_pol_sigma70_r2"/>
</dbReference>
<dbReference type="InterPro" id="IPR014284">
    <property type="entry name" value="RNA_pol_sigma-70_dom"/>
</dbReference>
<keyword evidence="2" id="KW-0805">Transcription regulation</keyword>
<dbReference type="InterPro" id="IPR013324">
    <property type="entry name" value="RNA_pol_sigma_r3/r4-like"/>
</dbReference>
<dbReference type="EMBL" id="CP042910">
    <property type="protein sequence ID" value="QEG18959.1"/>
    <property type="molecule type" value="Genomic_DNA"/>
</dbReference>
<dbReference type="Proteomes" id="UP000263642">
    <property type="component" value="Unassembled WGS sequence"/>
</dbReference>
<evidence type="ECO:0000256" key="6">
    <source>
        <dbReference type="SAM" id="MobiDB-lite"/>
    </source>
</evidence>
<keyword evidence="5" id="KW-0804">Transcription</keyword>
<dbReference type="AlphaFoldDB" id="A0A3D3R9L6"/>
<dbReference type="SUPFAM" id="SSF88946">
    <property type="entry name" value="Sigma2 domain of RNA polymerase sigma factors"/>
    <property type="match status" value="1"/>
</dbReference>
<dbReference type="Pfam" id="PF08281">
    <property type="entry name" value="Sigma70_r4_2"/>
    <property type="match status" value="1"/>
</dbReference>
<evidence type="ECO:0000256" key="2">
    <source>
        <dbReference type="ARBA" id="ARBA00023015"/>
    </source>
</evidence>
<keyword evidence="4" id="KW-0238">DNA-binding</keyword>
<sequence length="176" mass="20379">MPDKQANQWSAEIEAVYLRDGREIWALLYAQCSDSDRAYDALQEAFVRLQSQEIESIRNIRAWVLTVAQNWLRDYARRQNHAARPADYLDSIVGKPSDPSEGLENEERNSRVRLALQQLRAEDREVLVLRYALGWSSKRMSIALNTSTSAIDMRLSRSRKRLCEELEKVGIDHETV</sequence>
<evidence type="ECO:0000256" key="4">
    <source>
        <dbReference type="ARBA" id="ARBA00023125"/>
    </source>
</evidence>
<keyword evidence="3" id="KW-0731">Sigma factor</keyword>
<dbReference type="EMBL" id="DQAY01000106">
    <property type="protein sequence ID" value="HCO24717.1"/>
    <property type="molecule type" value="Genomic_DNA"/>
</dbReference>
<protein>
    <submittedName>
        <fullName evidence="10">ECF RNA polymerase sigma factor SigL</fullName>
    </submittedName>
    <submittedName>
        <fullName evidence="9">Sigma-70 family RNA polymerase sigma factor</fullName>
    </submittedName>
</protein>
<dbReference type="InterPro" id="IPR013325">
    <property type="entry name" value="RNA_pol_sigma_r2"/>
</dbReference>
<organism evidence="9 11">
    <name type="scientific">Gimesia maris</name>
    <dbReference type="NCBI Taxonomy" id="122"/>
    <lineage>
        <taxon>Bacteria</taxon>
        <taxon>Pseudomonadati</taxon>
        <taxon>Planctomycetota</taxon>
        <taxon>Planctomycetia</taxon>
        <taxon>Planctomycetales</taxon>
        <taxon>Planctomycetaceae</taxon>
        <taxon>Gimesia</taxon>
    </lineage>
</organism>
<dbReference type="GO" id="GO:0003677">
    <property type="term" value="F:DNA binding"/>
    <property type="evidence" value="ECO:0007669"/>
    <property type="project" value="UniProtKB-KW"/>
</dbReference>
<dbReference type="InterPro" id="IPR036388">
    <property type="entry name" value="WH-like_DNA-bd_sf"/>
</dbReference>
<dbReference type="GeneID" id="98649299"/>
<dbReference type="PANTHER" id="PTHR43133">
    <property type="entry name" value="RNA POLYMERASE ECF-TYPE SIGMA FACTO"/>
    <property type="match status" value="1"/>
</dbReference>
<evidence type="ECO:0000313" key="9">
    <source>
        <dbReference type="EMBL" id="HCO24717.1"/>
    </source>
</evidence>
<reference evidence="10 12" key="2">
    <citation type="submission" date="2019-08" db="EMBL/GenBank/DDBJ databases">
        <title>Deep-cultivation of Planctomycetes and their phenomic and genomic characterization uncovers novel biology.</title>
        <authorList>
            <person name="Wiegand S."/>
            <person name="Jogler M."/>
            <person name="Boedeker C."/>
            <person name="Pinto D."/>
            <person name="Vollmers J."/>
            <person name="Rivas-Marin E."/>
            <person name="Kohn T."/>
            <person name="Peeters S.H."/>
            <person name="Heuer A."/>
            <person name="Rast P."/>
            <person name="Oberbeckmann S."/>
            <person name="Bunk B."/>
            <person name="Jeske O."/>
            <person name="Meyerdierks A."/>
            <person name="Storesund J.E."/>
            <person name="Kallscheuer N."/>
            <person name="Luecker S."/>
            <person name="Lage O.M."/>
            <person name="Pohl T."/>
            <person name="Merkel B.J."/>
            <person name="Hornburger P."/>
            <person name="Mueller R.-W."/>
            <person name="Bruemmer F."/>
            <person name="Labrenz M."/>
            <person name="Spormann A.M."/>
            <person name="Op den Camp H."/>
            <person name="Overmann J."/>
            <person name="Amann R."/>
            <person name="Jetten M.S.M."/>
            <person name="Mascher T."/>
            <person name="Medema M.H."/>
            <person name="Devos D.P."/>
            <person name="Kaster A.-K."/>
            <person name="Ovreas L."/>
            <person name="Rohde M."/>
            <person name="Galperin M.Y."/>
            <person name="Jogler C."/>
        </authorList>
    </citation>
    <scope>NUCLEOTIDE SEQUENCE [LARGE SCALE GENOMIC DNA]</scope>
    <source>
        <strain evidence="10 12">DSM 8797</strain>
    </source>
</reference>
<dbReference type="Proteomes" id="UP000322887">
    <property type="component" value="Chromosome"/>
</dbReference>
<keyword evidence="12" id="KW-1185">Reference proteome</keyword>
<evidence type="ECO:0000259" key="8">
    <source>
        <dbReference type="Pfam" id="PF08281"/>
    </source>
</evidence>
<dbReference type="PANTHER" id="PTHR43133:SF8">
    <property type="entry name" value="RNA POLYMERASE SIGMA FACTOR HI_1459-RELATED"/>
    <property type="match status" value="1"/>
</dbReference>
<name>A0A3D3R9L6_9PLAN</name>
<evidence type="ECO:0000313" key="12">
    <source>
        <dbReference type="Proteomes" id="UP000322887"/>
    </source>
</evidence>
<gene>
    <name evidence="10" type="primary">sigL_4</name>
    <name evidence="9" type="ORF">DIT97_17440</name>
    <name evidence="10" type="ORF">GmarT_48550</name>
</gene>
<dbReference type="InterPro" id="IPR039425">
    <property type="entry name" value="RNA_pol_sigma-70-like"/>
</dbReference>
<accession>A0A517XHA7</accession>
<dbReference type="GO" id="GO:0016987">
    <property type="term" value="F:sigma factor activity"/>
    <property type="evidence" value="ECO:0007669"/>
    <property type="project" value="UniProtKB-KW"/>
</dbReference>
<feature type="domain" description="RNA polymerase sigma-70 region 2" evidence="7">
    <location>
        <begin position="18"/>
        <end position="80"/>
    </location>
</feature>
<comment type="similarity">
    <text evidence="1">Belongs to the sigma-70 factor family. ECF subfamily.</text>
</comment>
<dbReference type="Pfam" id="PF04542">
    <property type="entry name" value="Sigma70_r2"/>
    <property type="match status" value="1"/>
</dbReference>
<accession>A0A3D3R9L6</accession>
<evidence type="ECO:0000313" key="11">
    <source>
        <dbReference type="Proteomes" id="UP000263642"/>
    </source>
</evidence>
<dbReference type="GO" id="GO:0006352">
    <property type="term" value="P:DNA-templated transcription initiation"/>
    <property type="evidence" value="ECO:0007669"/>
    <property type="project" value="InterPro"/>
</dbReference>
<feature type="domain" description="RNA polymerase sigma factor 70 region 4 type 2" evidence="8">
    <location>
        <begin position="112"/>
        <end position="162"/>
    </location>
</feature>
<dbReference type="Gene3D" id="1.10.10.10">
    <property type="entry name" value="Winged helix-like DNA-binding domain superfamily/Winged helix DNA-binding domain"/>
    <property type="match status" value="1"/>
</dbReference>
<dbReference type="Gene3D" id="1.10.1740.10">
    <property type="match status" value="1"/>
</dbReference>
<dbReference type="SUPFAM" id="SSF88659">
    <property type="entry name" value="Sigma3 and sigma4 domains of RNA polymerase sigma factors"/>
    <property type="match status" value="1"/>
</dbReference>
<proteinExistence type="inferred from homology"/>
<evidence type="ECO:0000256" key="5">
    <source>
        <dbReference type="ARBA" id="ARBA00023163"/>
    </source>
</evidence>
<evidence type="ECO:0000256" key="3">
    <source>
        <dbReference type="ARBA" id="ARBA00023082"/>
    </source>
</evidence>
<feature type="region of interest" description="Disordered" evidence="6">
    <location>
        <begin position="88"/>
        <end position="107"/>
    </location>
</feature>
<dbReference type="RefSeq" id="WP_002647800.1">
    <property type="nucleotide sequence ID" value="NZ_CP036353.1"/>
</dbReference>
<dbReference type="InterPro" id="IPR013249">
    <property type="entry name" value="RNA_pol_sigma70_r4_t2"/>
</dbReference>